<gene>
    <name evidence="2" type="ORF">RM531_07510</name>
</gene>
<dbReference type="RefSeq" id="WP_311658415.1">
    <property type="nucleotide sequence ID" value="NZ_JAVRHY010000005.1"/>
</dbReference>
<proteinExistence type="predicted"/>
<dbReference type="Proteomes" id="UP001259982">
    <property type="component" value="Unassembled WGS sequence"/>
</dbReference>
<protein>
    <submittedName>
        <fullName evidence="2">Uncharacterized protein</fullName>
    </submittedName>
</protein>
<reference evidence="2 3" key="1">
    <citation type="submission" date="2023-09" db="EMBL/GenBank/DDBJ databases">
        <authorList>
            <person name="Rey-Velasco X."/>
        </authorList>
    </citation>
    <scope>NUCLEOTIDE SEQUENCE [LARGE SCALE GENOMIC DNA]</scope>
    <source>
        <strain evidence="2 3">P385</strain>
    </source>
</reference>
<evidence type="ECO:0000313" key="2">
    <source>
        <dbReference type="EMBL" id="MDT0618319.1"/>
    </source>
</evidence>
<evidence type="ECO:0000256" key="1">
    <source>
        <dbReference type="SAM" id="MobiDB-lite"/>
    </source>
</evidence>
<accession>A0ABU3B791</accession>
<feature type="region of interest" description="Disordered" evidence="1">
    <location>
        <begin position="1"/>
        <end position="55"/>
    </location>
</feature>
<sequence>MTQQMDWHPTIIDTGDDPRESGPLPSQASDAKRHQQQIRQRRTRARRVMQLNRRR</sequence>
<organism evidence="2 3">
    <name type="scientific">Spectribacter acetivorans</name>
    <dbReference type="NCBI Taxonomy" id="3075603"/>
    <lineage>
        <taxon>Bacteria</taxon>
        <taxon>Pseudomonadati</taxon>
        <taxon>Pseudomonadota</taxon>
        <taxon>Gammaproteobacteria</taxon>
        <taxon>Salinisphaerales</taxon>
        <taxon>Salinisphaeraceae</taxon>
        <taxon>Spectribacter</taxon>
    </lineage>
</organism>
<name>A0ABU3B791_9GAMM</name>
<evidence type="ECO:0000313" key="3">
    <source>
        <dbReference type="Proteomes" id="UP001259982"/>
    </source>
</evidence>
<dbReference type="EMBL" id="JAVRHY010000005">
    <property type="protein sequence ID" value="MDT0618319.1"/>
    <property type="molecule type" value="Genomic_DNA"/>
</dbReference>
<comment type="caution">
    <text evidence="2">The sequence shown here is derived from an EMBL/GenBank/DDBJ whole genome shotgun (WGS) entry which is preliminary data.</text>
</comment>
<feature type="compositionally biased region" description="Basic residues" evidence="1">
    <location>
        <begin position="34"/>
        <end position="55"/>
    </location>
</feature>
<keyword evidence="3" id="KW-1185">Reference proteome</keyword>